<dbReference type="RefSeq" id="WP_264490145.1">
    <property type="nucleotide sequence ID" value="NZ_JAPDDT010000020.1"/>
</dbReference>
<sequence>MKLDFNDLERVANLFRVFAEATRLALLQELKDRPKSVGELVDALPTTQANVSKQLKMLYDSGLVTRTKQGTSVIYEICEPMVFELCKIACDKLNRPASKPRKLSF</sequence>
<keyword evidence="1" id="KW-0805">Transcription regulation</keyword>
<dbReference type="SMART" id="SM00418">
    <property type="entry name" value="HTH_ARSR"/>
    <property type="match status" value="1"/>
</dbReference>
<dbReference type="InterPro" id="IPR036390">
    <property type="entry name" value="WH_DNA-bd_sf"/>
</dbReference>
<dbReference type="PRINTS" id="PR00778">
    <property type="entry name" value="HTHARSR"/>
</dbReference>
<evidence type="ECO:0000256" key="1">
    <source>
        <dbReference type="ARBA" id="ARBA00023015"/>
    </source>
</evidence>
<dbReference type="CDD" id="cd00090">
    <property type="entry name" value="HTH_ARSR"/>
    <property type="match status" value="1"/>
</dbReference>
<evidence type="ECO:0000256" key="2">
    <source>
        <dbReference type="ARBA" id="ARBA00023125"/>
    </source>
</evidence>
<dbReference type="InterPro" id="IPR036388">
    <property type="entry name" value="WH-like_DNA-bd_sf"/>
</dbReference>
<organism evidence="5 6">
    <name type="scientific">Luteolibacter arcticus</name>
    <dbReference type="NCBI Taxonomy" id="1581411"/>
    <lineage>
        <taxon>Bacteria</taxon>
        <taxon>Pseudomonadati</taxon>
        <taxon>Verrucomicrobiota</taxon>
        <taxon>Verrucomicrobiia</taxon>
        <taxon>Verrucomicrobiales</taxon>
        <taxon>Verrucomicrobiaceae</taxon>
        <taxon>Luteolibacter</taxon>
    </lineage>
</organism>
<dbReference type="NCBIfam" id="NF033788">
    <property type="entry name" value="HTH_metalloreg"/>
    <property type="match status" value="1"/>
</dbReference>
<dbReference type="PANTHER" id="PTHR43132">
    <property type="entry name" value="ARSENICAL RESISTANCE OPERON REPRESSOR ARSR-RELATED"/>
    <property type="match status" value="1"/>
</dbReference>
<evidence type="ECO:0000313" key="5">
    <source>
        <dbReference type="EMBL" id="MCW1926038.1"/>
    </source>
</evidence>
<evidence type="ECO:0000256" key="3">
    <source>
        <dbReference type="ARBA" id="ARBA00023163"/>
    </source>
</evidence>
<dbReference type="InterPro" id="IPR051011">
    <property type="entry name" value="Metal_resp_trans_reg"/>
</dbReference>
<accession>A0ABT3GR87</accession>
<dbReference type="PANTHER" id="PTHR43132:SF9">
    <property type="entry name" value="ARSR FAMILY TRANSCRIPTIONAL REGULATORY PROTEIN"/>
    <property type="match status" value="1"/>
</dbReference>
<evidence type="ECO:0000259" key="4">
    <source>
        <dbReference type="PROSITE" id="PS50987"/>
    </source>
</evidence>
<reference evidence="5 6" key="1">
    <citation type="submission" date="2022-10" db="EMBL/GenBank/DDBJ databases">
        <title>Luteolibacter arcticus strain CCTCC AB 2014275, whole genome shotgun sequencing project.</title>
        <authorList>
            <person name="Zhao G."/>
            <person name="Shen L."/>
        </authorList>
    </citation>
    <scope>NUCLEOTIDE SEQUENCE [LARGE SCALE GENOMIC DNA]</scope>
    <source>
        <strain evidence="5 6">CCTCC AB 2014275</strain>
    </source>
</reference>
<evidence type="ECO:0000313" key="6">
    <source>
        <dbReference type="Proteomes" id="UP001320876"/>
    </source>
</evidence>
<name>A0ABT3GR87_9BACT</name>
<keyword evidence="6" id="KW-1185">Reference proteome</keyword>
<proteinExistence type="predicted"/>
<dbReference type="EMBL" id="JAPDDT010000020">
    <property type="protein sequence ID" value="MCW1926038.1"/>
    <property type="molecule type" value="Genomic_DNA"/>
</dbReference>
<feature type="domain" description="HTH arsR-type" evidence="4">
    <location>
        <begin position="3"/>
        <end position="97"/>
    </location>
</feature>
<dbReference type="Proteomes" id="UP001320876">
    <property type="component" value="Unassembled WGS sequence"/>
</dbReference>
<dbReference type="InterPro" id="IPR011991">
    <property type="entry name" value="ArsR-like_HTH"/>
</dbReference>
<comment type="caution">
    <text evidence="5">The sequence shown here is derived from an EMBL/GenBank/DDBJ whole genome shotgun (WGS) entry which is preliminary data.</text>
</comment>
<protein>
    <submittedName>
        <fullName evidence="5">Metalloregulator ArsR/SmtB family transcription factor</fullName>
    </submittedName>
</protein>
<dbReference type="Pfam" id="PF12840">
    <property type="entry name" value="HTH_20"/>
    <property type="match status" value="1"/>
</dbReference>
<dbReference type="Gene3D" id="1.10.10.10">
    <property type="entry name" value="Winged helix-like DNA-binding domain superfamily/Winged helix DNA-binding domain"/>
    <property type="match status" value="1"/>
</dbReference>
<dbReference type="PROSITE" id="PS50987">
    <property type="entry name" value="HTH_ARSR_2"/>
    <property type="match status" value="1"/>
</dbReference>
<keyword evidence="3" id="KW-0804">Transcription</keyword>
<gene>
    <name evidence="5" type="ORF">OKA05_25995</name>
</gene>
<dbReference type="SUPFAM" id="SSF46785">
    <property type="entry name" value="Winged helix' DNA-binding domain"/>
    <property type="match status" value="1"/>
</dbReference>
<keyword evidence="2" id="KW-0238">DNA-binding</keyword>
<dbReference type="InterPro" id="IPR001845">
    <property type="entry name" value="HTH_ArsR_DNA-bd_dom"/>
</dbReference>